<feature type="region of interest" description="Disordered" evidence="1">
    <location>
        <begin position="68"/>
        <end position="105"/>
    </location>
</feature>
<dbReference type="Proteomes" id="UP001432322">
    <property type="component" value="Unassembled WGS sequence"/>
</dbReference>
<dbReference type="AlphaFoldDB" id="A0AAV5VZH6"/>
<gene>
    <name evidence="2" type="ORF">PFISCL1PPCAC_16095</name>
</gene>
<protein>
    <submittedName>
        <fullName evidence="2">Uncharacterized protein</fullName>
    </submittedName>
</protein>
<keyword evidence="3" id="KW-1185">Reference proteome</keyword>
<feature type="region of interest" description="Disordered" evidence="1">
    <location>
        <begin position="1"/>
        <end position="23"/>
    </location>
</feature>
<dbReference type="EMBL" id="BTSY01000004">
    <property type="protein sequence ID" value="GMT24798.1"/>
    <property type="molecule type" value="Genomic_DNA"/>
</dbReference>
<evidence type="ECO:0000313" key="3">
    <source>
        <dbReference type="Proteomes" id="UP001432322"/>
    </source>
</evidence>
<organism evidence="2 3">
    <name type="scientific">Pristionchus fissidentatus</name>
    <dbReference type="NCBI Taxonomy" id="1538716"/>
    <lineage>
        <taxon>Eukaryota</taxon>
        <taxon>Metazoa</taxon>
        <taxon>Ecdysozoa</taxon>
        <taxon>Nematoda</taxon>
        <taxon>Chromadorea</taxon>
        <taxon>Rhabditida</taxon>
        <taxon>Rhabditina</taxon>
        <taxon>Diplogasteromorpha</taxon>
        <taxon>Diplogasteroidea</taxon>
        <taxon>Neodiplogasteridae</taxon>
        <taxon>Pristionchus</taxon>
    </lineage>
</organism>
<comment type="caution">
    <text evidence="2">The sequence shown here is derived from an EMBL/GenBank/DDBJ whole genome shotgun (WGS) entry which is preliminary data.</text>
</comment>
<proteinExistence type="predicted"/>
<evidence type="ECO:0000256" key="1">
    <source>
        <dbReference type="SAM" id="MobiDB-lite"/>
    </source>
</evidence>
<accession>A0AAV5VZH6</accession>
<name>A0AAV5VZH6_9BILA</name>
<sequence length="105" mass="12341">MSWRMSSDVTEDDDSLNGSIEDLSFANSKDSRNRFDHMAEAVKIVLQEKQILDEVIEFLRQLKMLPMTMKSREKRKRRSTSKVERKNHQRGRTTKITRNPCLGDL</sequence>
<reference evidence="2" key="1">
    <citation type="submission" date="2023-10" db="EMBL/GenBank/DDBJ databases">
        <title>Genome assembly of Pristionchus species.</title>
        <authorList>
            <person name="Yoshida K."/>
            <person name="Sommer R.J."/>
        </authorList>
    </citation>
    <scope>NUCLEOTIDE SEQUENCE</scope>
    <source>
        <strain evidence="2">RS5133</strain>
    </source>
</reference>
<evidence type="ECO:0000313" key="2">
    <source>
        <dbReference type="EMBL" id="GMT24798.1"/>
    </source>
</evidence>
<feature type="non-terminal residue" evidence="2">
    <location>
        <position position="105"/>
    </location>
</feature>